<dbReference type="RefSeq" id="WP_377468184.1">
    <property type="nucleotide sequence ID" value="NZ_JBHUOP010000009.1"/>
</dbReference>
<feature type="transmembrane region" description="Helical" evidence="6">
    <location>
        <begin position="330"/>
        <end position="349"/>
    </location>
</feature>
<reference evidence="8" key="1">
    <citation type="journal article" date="2019" name="Int. J. Syst. Evol. Microbiol.">
        <title>The Global Catalogue of Microorganisms (GCM) 10K type strain sequencing project: providing services to taxonomists for standard genome sequencing and annotation.</title>
        <authorList>
            <consortium name="The Broad Institute Genomics Platform"/>
            <consortium name="The Broad Institute Genome Sequencing Center for Infectious Disease"/>
            <person name="Wu L."/>
            <person name="Ma J."/>
        </authorList>
    </citation>
    <scope>NUCLEOTIDE SEQUENCE [LARGE SCALE GENOMIC DNA]</scope>
    <source>
        <strain evidence="8">KCTC 33576</strain>
    </source>
</reference>
<gene>
    <name evidence="7" type="ORF">ACFSYH_14630</name>
</gene>
<dbReference type="PANTHER" id="PTHR11101:SF54">
    <property type="entry name" value="LOW-AFFINITY INORGANIC PHOSPHATE TRANSPORTER-RELATED"/>
    <property type="match status" value="1"/>
</dbReference>
<keyword evidence="3 6" id="KW-0812">Transmembrane</keyword>
<evidence type="ECO:0000256" key="4">
    <source>
        <dbReference type="ARBA" id="ARBA00022989"/>
    </source>
</evidence>
<keyword evidence="6" id="KW-0592">Phosphate transport</keyword>
<accession>A0ABW5XLL0</accession>
<keyword evidence="5 6" id="KW-0472">Membrane</keyword>
<keyword evidence="2 6" id="KW-0813">Transport</keyword>
<feature type="transmembrane region" description="Helical" evidence="6">
    <location>
        <begin position="131"/>
        <end position="154"/>
    </location>
</feature>
<keyword evidence="4 6" id="KW-1133">Transmembrane helix</keyword>
<comment type="similarity">
    <text evidence="6">Belongs to the inorganic phosphate transporter (PiT) (TC 2.A.20) family.</text>
</comment>
<evidence type="ECO:0000256" key="6">
    <source>
        <dbReference type="RuleBase" id="RU363058"/>
    </source>
</evidence>
<feature type="transmembrane region" description="Helical" evidence="6">
    <location>
        <begin position="77"/>
        <end position="97"/>
    </location>
</feature>
<organism evidence="7 8">
    <name type="scientific">Populibacterium corticicola</name>
    <dbReference type="NCBI Taxonomy" id="1812826"/>
    <lineage>
        <taxon>Bacteria</taxon>
        <taxon>Bacillati</taxon>
        <taxon>Actinomycetota</taxon>
        <taxon>Actinomycetes</taxon>
        <taxon>Micrococcales</taxon>
        <taxon>Jonesiaceae</taxon>
        <taxon>Populibacterium</taxon>
    </lineage>
</organism>
<feature type="transmembrane region" description="Helical" evidence="6">
    <location>
        <begin position="103"/>
        <end position="124"/>
    </location>
</feature>
<dbReference type="EMBL" id="JBHUOP010000009">
    <property type="protein sequence ID" value="MFD2841794.1"/>
    <property type="molecule type" value="Genomic_DNA"/>
</dbReference>
<evidence type="ECO:0000256" key="3">
    <source>
        <dbReference type="ARBA" id="ARBA00022692"/>
    </source>
</evidence>
<feature type="transmembrane region" description="Helical" evidence="6">
    <location>
        <begin position="303"/>
        <end position="324"/>
    </location>
</feature>
<evidence type="ECO:0000256" key="1">
    <source>
        <dbReference type="ARBA" id="ARBA00004141"/>
    </source>
</evidence>
<dbReference type="Pfam" id="PF01384">
    <property type="entry name" value="PHO4"/>
    <property type="match status" value="1"/>
</dbReference>
<dbReference type="PANTHER" id="PTHR11101">
    <property type="entry name" value="PHOSPHATE TRANSPORTER"/>
    <property type="match status" value="1"/>
</dbReference>
<evidence type="ECO:0000313" key="7">
    <source>
        <dbReference type="EMBL" id="MFD2841794.1"/>
    </source>
</evidence>
<dbReference type="InterPro" id="IPR001204">
    <property type="entry name" value="Phos_transporter"/>
</dbReference>
<proteinExistence type="inferred from homology"/>
<sequence length="441" mass="44958">MTLLVLVVMTALAFDFTNGFHDTGNAMATSIATRALKPKTAVTLSAVLNLVGAFLSLAVAATIATGIVDATAVTLEVVLAGLVGGIVWNLITWLFGIPSSSSHALVGGVVGAVLAYVGTNGVVWSGVVAKVAVPAIVAPILAIGVAAIGTWLVARVTRNLSKDQNDRAFRWGQIGSASLVSLAHGTNDAQKSMGIILLALIAGGQAAPDSSVPFWVILSCALFMALGTYLGGWRVIRTLGKGLVEIDSRQGMAAETSSAAVIFMSSYFGFSLSTTHVATGSVMGSGVGMPGAEVRWGVARKMFVAWVVTLPAAGLVGALCMWIQDGIGGGLGSIAVFVLLIAVSLWMYLTARRKPVNSENVNEDWDGGLVPGDPANKGIDSLDAADADMLASIESGAVTTSKDPAEIDVLVGVGAAIDALEAAEDATSSSQSVTAQAGESR</sequence>
<feature type="transmembrane region" description="Helical" evidence="6">
    <location>
        <begin position="43"/>
        <end position="65"/>
    </location>
</feature>
<protein>
    <recommendedName>
        <fullName evidence="6">Phosphate transporter</fullName>
    </recommendedName>
</protein>
<comment type="caution">
    <text evidence="7">The sequence shown here is derived from an EMBL/GenBank/DDBJ whole genome shotgun (WGS) entry which is preliminary data.</text>
</comment>
<dbReference type="Proteomes" id="UP001597391">
    <property type="component" value="Unassembled WGS sequence"/>
</dbReference>
<feature type="transmembrane region" description="Helical" evidence="6">
    <location>
        <begin position="212"/>
        <end position="231"/>
    </location>
</feature>
<keyword evidence="8" id="KW-1185">Reference proteome</keyword>
<name>A0ABW5XLL0_9MICO</name>
<evidence type="ECO:0000256" key="5">
    <source>
        <dbReference type="ARBA" id="ARBA00023136"/>
    </source>
</evidence>
<evidence type="ECO:0000256" key="2">
    <source>
        <dbReference type="ARBA" id="ARBA00022448"/>
    </source>
</evidence>
<evidence type="ECO:0000313" key="8">
    <source>
        <dbReference type="Proteomes" id="UP001597391"/>
    </source>
</evidence>
<comment type="subcellular location">
    <subcellularLocation>
        <location evidence="1 6">Membrane</location>
        <topology evidence="1 6">Multi-pass membrane protein</topology>
    </subcellularLocation>
</comment>